<comment type="subcellular location">
    <subcellularLocation>
        <location evidence="1">Cell membrane</location>
        <topology evidence="1">Multi-pass membrane protein</topology>
    </subcellularLocation>
</comment>
<keyword evidence="2" id="KW-1003">Cell membrane</keyword>
<evidence type="ECO:0000256" key="2">
    <source>
        <dbReference type="ARBA" id="ARBA00022475"/>
    </source>
</evidence>
<evidence type="ECO:0000313" key="11">
    <source>
        <dbReference type="Proteomes" id="UP000245926"/>
    </source>
</evidence>
<feature type="transmembrane region" description="Helical" evidence="9">
    <location>
        <begin position="228"/>
        <end position="249"/>
    </location>
</feature>
<proteinExistence type="inferred from homology"/>
<keyword evidence="11" id="KW-1185">Reference proteome</keyword>
<dbReference type="GO" id="GO:0005886">
    <property type="term" value="C:plasma membrane"/>
    <property type="evidence" value="ECO:0007669"/>
    <property type="project" value="UniProtKB-SubCell"/>
</dbReference>
<dbReference type="GO" id="GO:0016758">
    <property type="term" value="F:hexosyltransferase activity"/>
    <property type="evidence" value="ECO:0007669"/>
    <property type="project" value="InterPro"/>
</dbReference>
<sequence>MNVPISVARAGSGLRRDLAGLLTSDARLHAFARRAALALVPLTLLIAFGLLGTGPVPMRNWLGELLGYDFSQVWLAGRAALEGRAATPYDLQAHLAAQAAVFGPDADRFAWHYPPVFLLPAALLGLMPYGAAFPLWMLLTLGLFVLALRQATDSRDAVLIACAHPLVLCNLAYGQNGLLTAGLLTLGALRIDRRPVLAGVLLACVAYKPQLAALAPALLLVTGRWRALAAFAGALGGLCALSVLAFGLAPWQAFLGTLAETNRLALREAWSGLDINASAFGAVRLLGGPIAAAWAAQVAVALLAIGTAWRVWASGAPLTLRAAALLAAAPLVSPYVPLYDLAPLVPASALLAIEAHRRGGLSGAERALLIASPLASAALRTVAGATGLSLGLALALATLGLVAARALPRTERDPIPSPAPSPIPSPVPSGTGIL</sequence>
<dbReference type="AlphaFoldDB" id="A0A2U8W611"/>
<feature type="compositionally biased region" description="Pro residues" evidence="8">
    <location>
        <begin position="415"/>
        <end position="427"/>
    </location>
</feature>
<reference evidence="11" key="1">
    <citation type="submission" date="2018-05" db="EMBL/GenBank/DDBJ databases">
        <title>Complete Genome Sequence of Methylobacterium sp. 17SD2-17.</title>
        <authorList>
            <person name="Srinivasan S."/>
        </authorList>
    </citation>
    <scope>NUCLEOTIDE SEQUENCE [LARGE SCALE GENOMIC DNA]</scope>
    <source>
        <strain evidence="11">17SD2-17</strain>
    </source>
</reference>
<accession>A0A2U8W611</accession>
<evidence type="ECO:0000256" key="9">
    <source>
        <dbReference type="SAM" id="Phobius"/>
    </source>
</evidence>
<name>A0A2U8W611_9HYPH</name>
<dbReference type="Proteomes" id="UP000245926">
    <property type="component" value="Chromosome"/>
</dbReference>
<feature type="transmembrane region" description="Helical" evidence="9">
    <location>
        <begin position="382"/>
        <end position="404"/>
    </location>
</feature>
<keyword evidence="4 9" id="KW-0812">Transmembrane</keyword>
<evidence type="ECO:0000256" key="3">
    <source>
        <dbReference type="ARBA" id="ARBA00022679"/>
    </source>
</evidence>
<feature type="transmembrane region" description="Helical" evidence="9">
    <location>
        <begin position="35"/>
        <end position="56"/>
    </location>
</feature>
<keyword evidence="6 9" id="KW-0472">Membrane</keyword>
<feature type="transmembrane region" description="Helical" evidence="9">
    <location>
        <begin position="196"/>
        <end position="221"/>
    </location>
</feature>
<dbReference type="KEGG" id="mets:DK389_11765"/>
<feature type="transmembrane region" description="Helical" evidence="9">
    <location>
        <begin position="290"/>
        <end position="311"/>
    </location>
</feature>
<organism evidence="10 11">
    <name type="scientific">Methylobacterium durans</name>
    <dbReference type="NCBI Taxonomy" id="2202825"/>
    <lineage>
        <taxon>Bacteria</taxon>
        <taxon>Pseudomonadati</taxon>
        <taxon>Pseudomonadota</taxon>
        <taxon>Alphaproteobacteria</taxon>
        <taxon>Hyphomicrobiales</taxon>
        <taxon>Methylobacteriaceae</taxon>
        <taxon>Methylobacterium</taxon>
    </lineage>
</organism>
<protein>
    <recommendedName>
        <fullName evidence="12">DUF2029 domain-containing protein</fullName>
    </recommendedName>
</protein>
<evidence type="ECO:0000313" key="10">
    <source>
        <dbReference type="EMBL" id="AWN41078.1"/>
    </source>
</evidence>
<comment type="similarity">
    <text evidence="7">Belongs to the glycosyltransferase 87 family.</text>
</comment>
<dbReference type="RefSeq" id="WP_109889774.1">
    <property type="nucleotide sequence ID" value="NZ_CP029550.1"/>
</dbReference>
<dbReference type="Pfam" id="PF09594">
    <property type="entry name" value="GT87"/>
    <property type="match status" value="1"/>
</dbReference>
<dbReference type="OrthoDB" id="7679563at2"/>
<evidence type="ECO:0000256" key="1">
    <source>
        <dbReference type="ARBA" id="ARBA00004651"/>
    </source>
</evidence>
<feature type="region of interest" description="Disordered" evidence="8">
    <location>
        <begin position="411"/>
        <end position="434"/>
    </location>
</feature>
<evidence type="ECO:0000256" key="6">
    <source>
        <dbReference type="ARBA" id="ARBA00023136"/>
    </source>
</evidence>
<evidence type="ECO:0000256" key="4">
    <source>
        <dbReference type="ARBA" id="ARBA00022692"/>
    </source>
</evidence>
<evidence type="ECO:0000256" key="5">
    <source>
        <dbReference type="ARBA" id="ARBA00022989"/>
    </source>
</evidence>
<dbReference type="InterPro" id="IPR018584">
    <property type="entry name" value="GT87"/>
</dbReference>
<feature type="transmembrane region" description="Helical" evidence="9">
    <location>
        <begin position="318"/>
        <end position="336"/>
    </location>
</feature>
<dbReference type="EMBL" id="CP029550">
    <property type="protein sequence ID" value="AWN41078.1"/>
    <property type="molecule type" value="Genomic_DNA"/>
</dbReference>
<evidence type="ECO:0008006" key="12">
    <source>
        <dbReference type="Google" id="ProtNLM"/>
    </source>
</evidence>
<evidence type="ECO:0000256" key="7">
    <source>
        <dbReference type="ARBA" id="ARBA00024033"/>
    </source>
</evidence>
<gene>
    <name evidence="10" type="ORF">DK389_11765</name>
</gene>
<keyword evidence="5 9" id="KW-1133">Transmembrane helix</keyword>
<feature type="transmembrane region" description="Helical" evidence="9">
    <location>
        <begin position="117"/>
        <end position="145"/>
    </location>
</feature>
<evidence type="ECO:0000256" key="8">
    <source>
        <dbReference type="SAM" id="MobiDB-lite"/>
    </source>
</evidence>
<keyword evidence="3" id="KW-0808">Transferase</keyword>